<protein>
    <submittedName>
        <fullName evidence="1">Uncharacterized protein</fullName>
    </submittedName>
</protein>
<dbReference type="RefSeq" id="WP_406768445.1">
    <property type="nucleotide sequence ID" value="NZ_JBJHZZ010000001.1"/>
</dbReference>
<accession>A0ABW8T2Q8</accession>
<gene>
    <name evidence="1" type="ORF">ACJDUG_03250</name>
</gene>
<sequence length="86" mass="9921">MKMYTWLRALELKGGIECVDGADCNHCPYEQALMYAGSGCDVYYKLQKSGVELDKSAYKHLDKLEEEYSMLSARCDKLRSRRNKSK</sequence>
<reference evidence="1 2" key="1">
    <citation type="submission" date="2024-11" db="EMBL/GenBank/DDBJ databases">
        <authorList>
            <person name="Heng Y.C."/>
            <person name="Lim A.C.H."/>
            <person name="Lee J.K.Y."/>
            <person name="Kittelmann S."/>
        </authorList>
    </citation>
    <scope>NUCLEOTIDE SEQUENCE [LARGE SCALE GENOMIC DNA]</scope>
    <source>
        <strain evidence="1 2">WILCCON 0185</strain>
    </source>
</reference>
<dbReference type="EMBL" id="JBJHZZ010000001">
    <property type="protein sequence ID" value="MFL0245992.1"/>
    <property type="molecule type" value="Genomic_DNA"/>
</dbReference>
<dbReference type="Proteomes" id="UP001623591">
    <property type="component" value="Unassembled WGS sequence"/>
</dbReference>
<name>A0ABW8T2Q8_9CLOT</name>
<comment type="caution">
    <text evidence="1">The sequence shown here is derived from an EMBL/GenBank/DDBJ whole genome shotgun (WGS) entry which is preliminary data.</text>
</comment>
<keyword evidence="2" id="KW-1185">Reference proteome</keyword>
<proteinExistence type="predicted"/>
<evidence type="ECO:0000313" key="1">
    <source>
        <dbReference type="EMBL" id="MFL0245992.1"/>
    </source>
</evidence>
<evidence type="ECO:0000313" key="2">
    <source>
        <dbReference type="Proteomes" id="UP001623591"/>
    </source>
</evidence>
<organism evidence="1 2">
    <name type="scientific">Candidatus Clostridium stratigraminis</name>
    <dbReference type="NCBI Taxonomy" id="3381661"/>
    <lineage>
        <taxon>Bacteria</taxon>
        <taxon>Bacillati</taxon>
        <taxon>Bacillota</taxon>
        <taxon>Clostridia</taxon>
        <taxon>Eubacteriales</taxon>
        <taxon>Clostridiaceae</taxon>
        <taxon>Clostridium</taxon>
    </lineage>
</organism>